<organism evidence="2">
    <name type="scientific">Apis mellifera</name>
    <name type="common">Honeybee</name>
    <dbReference type="NCBI Taxonomy" id="7460"/>
    <lineage>
        <taxon>Eukaryota</taxon>
        <taxon>Metazoa</taxon>
        <taxon>Ecdysozoa</taxon>
        <taxon>Arthropoda</taxon>
        <taxon>Hexapoda</taxon>
        <taxon>Insecta</taxon>
        <taxon>Pterygota</taxon>
        <taxon>Neoptera</taxon>
        <taxon>Endopterygota</taxon>
        <taxon>Hymenoptera</taxon>
        <taxon>Apocrita</taxon>
        <taxon>Aculeata</taxon>
        <taxon>Apoidea</taxon>
        <taxon>Anthophila</taxon>
        <taxon>Apidae</taxon>
        <taxon>Apis</taxon>
    </lineage>
</organism>
<keyword evidence="3" id="KW-1185">Reference proteome</keyword>
<evidence type="ECO:0000313" key="3">
    <source>
        <dbReference type="Proteomes" id="UP000005203"/>
    </source>
</evidence>
<evidence type="ECO:0000256" key="1">
    <source>
        <dbReference type="SAM" id="SignalP"/>
    </source>
</evidence>
<reference evidence="4" key="2">
    <citation type="submission" date="2025-04" db="UniProtKB">
        <authorList>
            <consortium name="RefSeq"/>
        </authorList>
    </citation>
    <scope>IDENTIFICATION</scope>
    <source>
        <strain evidence="4">DH4</strain>
        <tissue evidence="4">Whole body</tissue>
    </source>
</reference>
<evidence type="ECO:0000313" key="4">
    <source>
        <dbReference type="RefSeq" id="XP_006564214.1"/>
    </source>
</evidence>
<dbReference type="Proteomes" id="UP000005203">
    <property type="component" value="Linkage group LG7"/>
</dbReference>
<proteinExistence type="predicted"/>
<reference evidence="2" key="1">
    <citation type="submission" date="2021-01" db="UniProtKB">
        <authorList>
            <consortium name="EnsemblMetazoa"/>
        </authorList>
    </citation>
    <scope>IDENTIFICATION</scope>
    <source>
        <strain evidence="2">DH4</strain>
    </source>
</reference>
<sequence length="108" mass="13166">MVFGERCRSLFSFLCRLIFFQSTLDSLIESDAFGYKIHNKWIFFPLYPKIETKEFSGGVSIMYIAFHENAKYTHLDKDMESTWDLSELWNKKEERKKKKKIKKRKRRR</sequence>
<dbReference type="AlphaFoldDB" id="A0A7M7GRP0"/>
<accession>A0A8B6YZD5</accession>
<evidence type="ECO:0000313" key="2">
    <source>
        <dbReference type="EnsemblMetazoa" id="XP_006564214"/>
    </source>
</evidence>
<accession>A0A7M7GRP0</accession>
<name>A0A7M7GRP0_APIME</name>
<protein>
    <submittedName>
        <fullName evidence="4">Uncharacterized protein LOC102654482 isoform X1</fullName>
    </submittedName>
</protein>
<dbReference type="RefSeq" id="XP_006564214.1">
    <property type="nucleotide sequence ID" value="XM_006564151.3"/>
</dbReference>
<gene>
    <name evidence="4" type="primary">LOC102654482</name>
</gene>
<dbReference type="OrthoDB" id="10348991at2759"/>
<feature type="chain" id="PRO_5044659562" evidence="1">
    <location>
        <begin position="26"/>
        <end position="108"/>
    </location>
</feature>
<keyword evidence="1" id="KW-0732">Signal</keyword>
<dbReference type="KEGG" id="ame:102654482"/>
<dbReference type="GeneID" id="102654482"/>
<dbReference type="EnsemblMetazoa" id="XM_006564151">
    <property type="protein sequence ID" value="XP_006564214"/>
    <property type="gene ID" value="LOC102654482"/>
</dbReference>
<feature type="signal peptide" evidence="1">
    <location>
        <begin position="1"/>
        <end position="25"/>
    </location>
</feature>